<dbReference type="Proteomes" id="UP000679307">
    <property type="component" value="Chromosome"/>
</dbReference>
<feature type="domain" description="Anti-sigma K factor RskA C-terminal" evidence="12">
    <location>
        <begin position="100"/>
        <end position="240"/>
    </location>
</feature>
<dbReference type="PANTHER" id="PTHR37461">
    <property type="entry name" value="ANTI-SIGMA-K FACTOR RSKA"/>
    <property type="match status" value="1"/>
</dbReference>
<organism evidence="14 15">
    <name type="scientific">Nocardioides aquaticus</name>
    <dbReference type="NCBI Taxonomy" id="160826"/>
    <lineage>
        <taxon>Bacteria</taxon>
        <taxon>Bacillati</taxon>
        <taxon>Actinomycetota</taxon>
        <taxon>Actinomycetes</taxon>
        <taxon>Propionibacteriales</taxon>
        <taxon>Nocardioidaceae</taxon>
        <taxon>Nocardioides</taxon>
    </lineage>
</organism>
<dbReference type="Pfam" id="PF10099">
    <property type="entry name" value="RskA_C"/>
    <property type="match status" value="1"/>
</dbReference>
<evidence type="ECO:0000256" key="3">
    <source>
        <dbReference type="ARBA" id="ARBA00022475"/>
    </source>
</evidence>
<sequence>MTDVHALSGAYAIDALDDAERAQFEQHLALCGECRAEVAGLQEAGAELAATTMATPSAALRARVLADVAQVRPLPPVVAPPAGVTDLAAHRSRRRRPLLLAAAAAAVVAAVGVGAVVTQPWADEPAVVQALPDPTEAVLAASDAETHATDLPEVEGSATATVVRSRELGQAVIMTQNMPVLPRSEVYQLWLRVDGDMKPAGLMTATDSTVLLEGDATDAEAIGVTVEPAGGSPRPTTQPVAYVPLETV</sequence>
<name>A0ABX8EN04_9ACTN</name>
<dbReference type="PANTHER" id="PTHR37461:SF1">
    <property type="entry name" value="ANTI-SIGMA-K FACTOR RSKA"/>
    <property type="match status" value="1"/>
</dbReference>
<evidence type="ECO:0000256" key="6">
    <source>
        <dbReference type="ARBA" id="ARBA00023015"/>
    </source>
</evidence>
<evidence type="ECO:0000256" key="4">
    <source>
        <dbReference type="ARBA" id="ARBA00022692"/>
    </source>
</evidence>
<keyword evidence="8" id="KW-0804">Transcription</keyword>
<dbReference type="RefSeq" id="WP_214057209.1">
    <property type="nucleotide sequence ID" value="NZ_CP075371.1"/>
</dbReference>
<dbReference type="InterPro" id="IPR018764">
    <property type="entry name" value="RskA_C"/>
</dbReference>
<dbReference type="Pfam" id="PF13490">
    <property type="entry name" value="zf-HC2"/>
    <property type="match status" value="1"/>
</dbReference>
<evidence type="ECO:0000256" key="11">
    <source>
        <dbReference type="SAM" id="Phobius"/>
    </source>
</evidence>
<evidence type="ECO:0000256" key="7">
    <source>
        <dbReference type="ARBA" id="ARBA00023136"/>
    </source>
</evidence>
<evidence type="ECO:0000259" key="13">
    <source>
        <dbReference type="Pfam" id="PF13490"/>
    </source>
</evidence>
<evidence type="ECO:0000256" key="1">
    <source>
        <dbReference type="ARBA" id="ARBA00004167"/>
    </source>
</evidence>
<dbReference type="EMBL" id="CP075371">
    <property type="protein sequence ID" value="QVT81913.1"/>
    <property type="molecule type" value="Genomic_DNA"/>
</dbReference>
<evidence type="ECO:0000256" key="5">
    <source>
        <dbReference type="ARBA" id="ARBA00022989"/>
    </source>
</evidence>
<feature type="transmembrane region" description="Helical" evidence="11">
    <location>
        <begin position="98"/>
        <end position="117"/>
    </location>
</feature>
<feature type="domain" description="Putative zinc-finger" evidence="13">
    <location>
        <begin position="3"/>
        <end position="35"/>
    </location>
</feature>
<evidence type="ECO:0000256" key="10">
    <source>
        <dbReference type="ARBA" id="ARBA00030803"/>
    </source>
</evidence>
<keyword evidence="4 11" id="KW-0812">Transmembrane</keyword>
<dbReference type="Gene3D" id="1.10.10.1320">
    <property type="entry name" value="Anti-sigma factor, zinc-finger domain"/>
    <property type="match status" value="1"/>
</dbReference>
<dbReference type="InterPro" id="IPR041916">
    <property type="entry name" value="Anti_sigma_zinc_sf"/>
</dbReference>
<dbReference type="InterPro" id="IPR051474">
    <property type="entry name" value="Anti-sigma-K/W_factor"/>
</dbReference>
<protein>
    <recommendedName>
        <fullName evidence="10">Regulator of SigK</fullName>
    </recommendedName>
    <alternativeName>
        <fullName evidence="9">Sigma-K anti-sigma factor RskA</fullName>
    </alternativeName>
</protein>
<keyword evidence="7 11" id="KW-0472">Membrane</keyword>
<keyword evidence="5 11" id="KW-1133">Transmembrane helix</keyword>
<accession>A0ABX8EN04</accession>
<evidence type="ECO:0000256" key="9">
    <source>
        <dbReference type="ARBA" id="ARBA00029829"/>
    </source>
</evidence>
<keyword evidence="6" id="KW-0805">Transcription regulation</keyword>
<keyword evidence="15" id="KW-1185">Reference proteome</keyword>
<evidence type="ECO:0000259" key="12">
    <source>
        <dbReference type="Pfam" id="PF10099"/>
    </source>
</evidence>
<evidence type="ECO:0000313" key="15">
    <source>
        <dbReference type="Proteomes" id="UP000679307"/>
    </source>
</evidence>
<reference evidence="14 15" key="1">
    <citation type="submission" date="2021-05" db="EMBL/GenBank/DDBJ databases">
        <title>Complete genome of Nocardioides aquaticus KCTC 9944T isolated from meromictic and hypersaline Ekho Lake, Antarctica.</title>
        <authorList>
            <person name="Hwang K."/>
            <person name="Kim K.M."/>
            <person name="Choe H."/>
        </authorList>
    </citation>
    <scope>NUCLEOTIDE SEQUENCE [LARGE SCALE GENOMIC DNA]</scope>
    <source>
        <strain evidence="14 15">KCTC 9944</strain>
    </source>
</reference>
<comment type="subcellular location">
    <subcellularLocation>
        <location evidence="2">Cell membrane</location>
    </subcellularLocation>
    <subcellularLocation>
        <location evidence="1">Membrane</location>
        <topology evidence="1">Single-pass membrane protein</topology>
    </subcellularLocation>
</comment>
<evidence type="ECO:0000256" key="8">
    <source>
        <dbReference type="ARBA" id="ARBA00023163"/>
    </source>
</evidence>
<evidence type="ECO:0000256" key="2">
    <source>
        <dbReference type="ARBA" id="ARBA00004236"/>
    </source>
</evidence>
<evidence type="ECO:0000313" key="14">
    <source>
        <dbReference type="EMBL" id="QVT81913.1"/>
    </source>
</evidence>
<dbReference type="InterPro" id="IPR027383">
    <property type="entry name" value="Znf_put"/>
</dbReference>
<proteinExistence type="predicted"/>
<keyword evidence="3" id="KW-1003">Cell membrane</keyword>
<gene>
    <name evidence="14" type="primary">rskA</name>
    <name evidence="14" type="ORF">ENKNEFLB_04332</name>
</gene>